<gene>
    <name evidence="2" type="ORF">GCM10023165_22870</name>
</gene>
<evidence type="ECO:0000313" key="3">
    <source>
        <dbReference type="Proteomes" id="UP001500975"/>
    </source>
</evidence>
<comment type="caution">
    <text evidence="2">The sequence shown here is derived from an EMBL/GenBank/DDBJ whole genome shotgun (WGS) entry which is preliminary data.</text>
</comment>
<sequence length="72" mass="7600">MKLSPQAPHFVGSANPLSGGNTSGPEGMALPQASPLRGVRQPPFRGQHQRPGKAGSAVFPDWRAPFHASRNT</sequence>
<feature type="region of interest" description="Disordered" evidence="1">
    <location>
        <begin position="1"/>
        <end position="72"/>
    </location>
</feature>
<dbReference type="EMBL" id="BAABGJ010000020">
    <property type="protein sequence ID" value="GAA4341777.1"/>
    <property type="molecule type" value="Genomic_DNA"/>
</dbReference>
<protein>
    <submittedName>
        <fullName evidence="2">Uncharacterized protein</fullName>
    </submittedName>
</protein>
<reference evidence="3" key="1">
    <citation type="journal article" date="2019" name="Int. J. Syst. Evol. Microbiol.">
        <title>The Global Catalogue of Microorganisms (GCM) 10K type strain sequencing project: providing services to taxonomists for standard genome sequencing and annotation.</title>
        <authorList>
            <consortium name="The Broad Institute Genomics Platform"/>
            <consortium name="The Broad Institute Genome Sequencing Center for Infectious Disease"/>
            <person name="Wu L."/>
            <person name="Ma J."/>
        </authorList>
    </citation>
    <scope>NUCLEOTIDE SEQUENCE [LARGE SCALE GENOMIC DNA]</scope>
    <source>
        <strain evidence="3">JCM 17804</strain>
    </source>
</reference>
<proteinExistence type="predicted"/>
<keyword evidence="3" id="KW-1185">Reference proteome</keyword>
<accession>A0ABP8HNE3</accession>
<organism evidence="2 3">
    <name type="scientific">Variovorax defluvii</name>
    <dbReference type="NCBI Taxonomy" id="913761"/>
    <lineage>
        <taxon>Bacteria</taxon>
        <taxon>Pseudomonadati</taxon>
        <taxon>Pseudomonadota</taxon>
        <taxon>Betaproteobacteria</taxon>
        <taxon>Burkholderiales</taxon>
        <taxon>Comamonadaceae</taxon>
        <taxon>Variovorax</taxon>
    </lineage>
</organism>
<evidence type="ECO:0000256" key="1">
    <source>
        <dbReference type="SAM" id="MobiDB-lite"/>
    </source>
</evidence>
<name>A0ABP8HNE3_9BURK</name>
<evidence type="ECO:0000313" key="2">
    <source>
        <dbReference type="EMBL" id="GAA4341777.1"/>
    </source>
</evidence>
<feature type="compositionally biased region" description="Polar residues" evidence="1">
    <location>
        <begin position="15"/>
        <end position="24"/>
    </location>
</feature>
<dbReference type="Proteomes" id="UP001500975">
    <property type="component" value="Unassembled WGS sequence"/>
</dbReference>